<organism evidence="1 2">
    <name type="scientific">Blattamonas nauphoetae</name>
    <dbReference type="NCBI Taxonomy" id="2049346"/>
    <lineage>
        <taxon>Eukaryota</taxon>
        <taxon>Metamonada</taxon>
        <taxon>Preaxostyla</taxon>
        <taxon>Oxymonadida</taxon>
        <taxon>Blattamonas</taxon>
    </lineage>
</organism>
<proteinExistence type="predicted"/>
<evidence type="ECO:0000313" key="1">
    <source>
        <dbReference type="EMBL" id="KAK2963579.1"/>
    </source>
</evidence>
<keyword evidence="2" id="KW-1185">Reference proteome</keyword>
<sequence length="341" mass="38878">MDDVASLLVNGYLKIIPNDLSFADAFQWMMSREYFLIHFMEDNELVDHRVRLTDAARNNQSPQFTIFTKMLTPELEKLKKQFDPDLFEEARRITSWRELLQRVASGEEVLNDQSFLKSSVFRPTLLSLQEKFQHLASSVEGSESLKLLTILHTLLVSPLPPTSTSLGPQQAVFVNEALIHSIAADADPREKFQSSIFDEVDNEILTRSLIRCHSVCNLVGVGKCVFDIPQVVDRTDSALGRSHNLVSLAASSQLHIFDNQPFVIPHFSHLWDRLRSAFRDGRPEEQAAHLQMSTTWMIRQRVDLSLPPFPASQFDLDGPIHRFNKERDKLCTGSHTLVPRT</sequence>
<reference evidence="1 2" key="1">
    <citation type="journal article" date="2022" name="bioRxiv">
        <title>Genomics of Preaxostyla Flagellates Illuminates Evolutionary Transitions and the Path Towards Mitochondrial Loss.</title>
        <authorList>
            <person name="Novak L.V.F."/>
            <person name="Treitli S.C."/>
            <person name="Pyrih J."/>
            <person name="Halakuc P."/>
            <person name="Pipaliya S.V."/>
            <person name="Vacek V."/>
            <person name="Brzon O."/>
            <person name="Soukal P."/>
            <person name="Eme L."/>
            <person name="Dacks J.B."/>
            <person name="Karnkowska A."/>
            <person name="Elias M."/>
            <person name="Hampl V."/>
        </authorList>
    </citation>
    <scope>NUCLEOTIDE SEQUENCE [LARGE SCALE GENOMIC DNA]</scope>
    <source>
        <strain evidence="1">NAU3</strain>
        <tissue evidence="1">Gut</tissue>
    </source>
</reference>
<dbReference type="Proteomes" id="UP001281761">
    <property type="component" value="Unassembled WGS sequence"/>
</dbReference>
<evidence type="ECO:0000313" key="2">
    <source>
        <dbReference type="Proteomes" id="UP001281761"/>
    </source>
</evidence>
<accession>A0ABQ9YIJ2</accession>
<name>A0ABQ9YIJ2_9EUKA</name>
<protein>
    <submittedName>
        <fullName evidence="1">Uncharacterized protein</fullName>
    </submittedName>
</protein>
<dbReference type="EMBL" id="JARBJD010000006">
    <property type="protein sequence ID" value="KAK2963579.1"/>
    <property type="molecule type" value="Genomic_DNA"/>
</dbReference>
<gene>
    <name evidence="1" type="ORF">BLNAU_1622</name>
</gene>
<comment type="caution">
    <text evidence="1">The sequence shown here is derived from an EMBL/GenBank/DDBJ whole genome shotgun (WGS) entry which is preliminary data.</text>
</comment>